<dbReference type="InterPro" id="IPR019405">
    <property type="entry name" value="Lactonase_7-beta_prop"/>
</dbReference>
<sequence>MRFLLGGYSADMGGSATGVGMLHAGAVEDVLAGGALAYTGDAVRASSPSWIAWHPTLDVLYAALEGDGTVQAYRRASETRFASLGAAVPAGEGVCHVAVSPDGGSLVASCWGDGRVVRMSVDAAGRPGSPVIAAGVGDPYDVSRPRVPGELPGGRGSTGRRTGGSGAGGRSAGDGSPSDGAGDDDHDGGAGIDLADAARALREAAGDEFAHLVPSYDAVDAEYSWDGTGASGVMLTRDSRDGSLRPVDGPRHPGTPGSGAGAAGDGAATGDASAVLERVSRAHQARFLPGGALVTTDVGLDLVRVWATAGGTLRERGRVVLPRGSAPRHSLWHPSGHLFVVTEASCELFVLAPDAGGTWRIVAGTALSPGFAADDAAAEIALSRDGRYVYAGIRGTDVIATVAVTGSGAQLTPVALVEAGVSWPRHHFVERDTLLVAGQRSDEVASLALDERTGVPGRVRHRTVAPSPTRILPDRR</sequence>
<dbReference type="Pfam" id="PF10282">
    <property type="entry name" value="Lactonase"/>
    <property type="match status" value="2"/>
</dbReference>
<dbReference type="SUPFAM" id="SSF50969">
    <property type="entry name" value="YVTN repeat-like/Quinoprotein amine dehydrogenase"/>
    <property type="match status" value="1"/>
</dbReference>
<proteinExistence type="inferred from homology"/>
<feature type="region of interest" description="Disordered" evidence="2">
    <location>
        <begin position="234"/>
        <end position="271"/>
    </location>
</feature>
<dbReference type="PANTHER" id="PTHR30344:SF1">
    <property type="entry name" value="6-PHOSPHOGLUCONOLACTONASE"/>
    <property type="match status" value="1"/>
</dbReference>
<organism evidence="3 4">
    <name type="scientific">Microbacterium invictum</name>
    <dbReference type="NCBI Taxonomy" id="515415"/>
    <lineage>
        <taxon>Bacteria</taxon>
        <taxon>Bacillati</taxon>
        <taxon>Actinomycetota</taxon>
        <taxon>Actinomycetes</taxon>
        <taxon>Micrococcales</taxon>
        <taxon>Microbacteriaceae</taxon>
        <taxon>Microbacterium</taxon>
    </lineage>
</organism>
<evidence type="ECO:0000256" key="2">
    <source>
        <dbReference type="SAM" id="MobiDB-lite"/>
    </source>
</evidence>
<evidence type="ECO:0000313" key="3">
    <source>
        <dbReference type="EMBL" id="MBB4140561.1"/>
    </source>
</evidence>
<accession>A0AA40SQQ6</accession>
<dbReference type="Gene3D" id="2.130.10.10">
    <property type="entry name" value="YVTN repeat-like/Quinoprotein amine dehydrogenase"/>
    <property type="match status" value="2"/>
</dbReference>
<dbReference type="InterPro" id="IPR011044">
    <property type="entry name" value="Quino_amine_DH_bsu"/>
</dbReference>
<comment type="caution">
    <text evidence="3">The sequence shown here is derived from an EMBL/GenBank/DDBJ whole genome shotgun (WGS) entry which is preliminary data.</text>
</comment>
<gene>
    <name evidence="3" type="ORF">BKA10_002355</name>
</gene>
<dbReference type="InterPro" id="IPR050282">
    <property type="entry name" value="Cycloisomerase_2"/>
</dbReference>
<dbReference type="GO" id="GO:0017057">
    <property type="term" value="F:6-phosphogluconolactonase activity"/>
    <property type="evidence" value="ECO:0007669"/>
    <property type="project" value="TreeGrafter"/>
</dbReference>
<reference evidence="3 4" key="1">
    <citation type="submission" date="2020-08" db="EMBL/GenBank/DDBJ databases">
        <title>Sequencing the genomes of 1000 actinobacteria strains.</title>
        <authorList>
            <person name="Klenk H.-P."/>
        </authorList>
    </citation>
    <scope>NUCLEOTIDE SEQUENCE [LARGE SCALE GENOMIC DNA]</scope>
    <source>
        <strain evidence="3 4">DSM 19600</strain>
    </source>
</reference>
<feature type="compositionally biased region" description="Gly residues" evidence="2">
    <location>
        <begin position="151"/>
        <end position="172"/>
    </location>
</feature>
<dbReference type="EMBL" id="JACIFH010000001">
    <property type="protein sequence ID" value="MBB4140561.1"/>
    <property type="molecule type" value="Genomic_DNA"/>
</dbReference>
<evidence type="ECO:0000256" key="1">
    <source>
        <dbReference type="ARBA" id="ARBA00005564"/>
    </source>
</evidence>
<comment type="similarity">
    <text evidence="1">Belongs to the cycloisomerase 2 family.</text>
</comment>
<feature type="region of interest" description="Disordered" evidence="2">
    <location>
        <begin position="128"/>
        <end position="191"/>
    </location>
</feature>
<keyword evidence="4" id="KW-1185">Reference proteome</keyword>
<dbReference type="AlphaFoldDB" id="A0AA40SQQ6"/>
<dbReference type="InterPro" id="IPR015943">
    <property type="entry name" value="WD40/YVTN_repeat-like_dom_sf"/>
</dbReference>
<name>A0AA40SQQ6_9MICO</name>
<feature type="compositionally biased region" description="Basic and acidic residues" evidence="2">
    <location>
        <begin position="237"/>
        <end position="251"/>
    </location>
</feature>
<evidence type="ECO:0000313" key="4">
    <source>
        <dbReference type="Proteomes" id="UP000549113"/>
    </source>
</evidence>
<protein>
    <submittedName>
        <fullName evidence="3">6-phosphogluconolactonase (Cycloisomerase 2 family)</fullName>
    </submittedName>
</protein>
<dbReference type="PANTHER" id="PTHR30344">
    <property type="entry name" value="6-PHOSPHOGLUCONOLACTONASE-RELATED"/>
    <property type="match status" value="1"/>
</dbReference>
<dbReference type="Proteomes" id="UP000549113">
    <property type="component" value="Unassembled WGS sequence"/>
</dbReference>
<dbReference type="RefSeq" id="WP_241740166.1">
    <property type="nucleotide sequence ID" value="NZ_BAABCO010000004.1"/>
</dbReference>